<dbReference type="EMBL" id="CP002361">
    <property type="protein sequence ID" value="ADR37177.1"/>
    <property type="molecule type" value="Genomic_DNA"/>
</dbReference>
<evidence type="ECO:0008006" key="3">
    <source>
        <dbReference type="Google" id="ProtNLM"/>
    </source>
</evidence>
<name>E4U4W0_OCEP5</name>
<dbReference type="InterPro" id="IPR037914">
    <property type="entry name" value="SpoVT-AbrB_sf"/>
</dbReference>
<dbReference type="KEGG" id="opr:Ocepr_1724"/>
<accession>E4U4W0</accession>
<sequence length="80" mass="9308">MAYKVGPKGQVVIAKEARERLGVRPGWIAVQRLVGDHLEVYFFPPPHERSLKGRLAGRTERKLSENELRRAREKAWTEER</sequence>
<dbReference type="Gene3D" id="2.10.260.10">
    <property type="match status" value="1"/>
</dbReference>
<reference evidence="2" key="1">
    <citation type="submission" date="2010-11" db="EMBL/GenBank/DDBJ databases">
        <title>The complete sequence of chromosome of Oceanithermus profundus DSM 14977.</title>
        <authorList>
            <consortium name="US DOE Joint Genome Institute (JGI-PGF)"/>
            <person name="Lucas S."/>
            <person name="Copeland A."/>
            <person name="Lapidus A."/>
            <person name="Bruce D."/>
            <person name="Goodwin L."/>
            <person name="Pitluck S."/>
            <person name="Kyrpides N."/>
            <person name="Mavromatis K."/>
            <person name="Pagani I."/>
            <person name="Ivanova N."/>
            <person name="Zhang X."/>
            <person name="Brettin T."/>
            <person name="Detter J.C."/>
            <person name="Tapia R."/>
            <person name="Han C."/>
            <person name="Land M."/>
            <person name="Hauser L."/>
            <person name="Markowitz V."/>
            <person name="Cheng J.-F."/>
            <person name="Hugenholtz P."/>
            <person name="Woyke T."/>
            <person name="Wu D."/>
            <person name="Tindall B."/>
            <person name="Faehnrich R."/>
            <person name="Brambilla E."/>
            <person name="Klenk H.-P."/>
            <person name="Eisen J.A."/>
        </authorList>
    </citation>
    <scope>NUCLEOTIDE SEQUENCE [LARGE SCALE GENOMIC DNA]</scope>
    <source>
        <strain evidence="2">DSM 14977 / NBRC 100410 / VKM B-2274 / 506</strain>
    </source>
</reference>
<dbReference type="STRING" id="670487.Ocepr_1724"/>
<dbReference type="HOGENOM" id="CLU_2511609_0_0_0"/>
<dbReference type="Proteomes" id="UP000008722">
    <property type="component" value="Chromosome"/>
</dbReference>
<dbReference type="AlphaFoldDB" id="E4U4W0"/>
<proteinExistence type="predicted"/>
<gene>
    <name evidence="1" type="ordered locus">Ocepr_1724</name>
</gene>
<dbReference type="eggNOG" id="COG2002">
    <property type="taxonomic scope" value="Bacteria"/>
</dbReference>
<protein>
    <recommendedName>
        <fullName evidence="3">AbrB/MazE/SpoVT family DNA-binding domain-containing protein</fullName>
    </recommendedName>
</protein>
<organism evidence="1 2">
    <name type="scientific">Oceanithermus profundus (strain DSM 14977 / NBRC 100410 / VKM B-2274 / 506)</name>
    <dbReference type="NCBI Taxonomy" id="670487"/>
    <lineage>
        <taxon>Bacteria</taxon>
        <taxon>Thermotogati</taxon>
        <taxon>Deinococcota</taxon>
        <taxon>Deinococci</taxon>
        <taxon>Thermales</taxon>
        <taxon>Thermaceae</taxon>
        <taxon>Oceanithermus</taxon>
    </lineage>
</organism>
<dbReference type="RefSeq" id="WP_013458347.1">
    <property type="nucleotide sequence ID" value="NC_014761.1"/>
</dbReference>
<keyword evidence="2" id="KW-1185">Reference proteome</keyword>
<dbReference type="SUPFAM" id="SSF89447">
    <property type="entry name" value="AbrB/MazE/MraZ-like"/>
    <property type="match status" value="1"/>
</dbReference>
<reference evidence="1 2" key="2">
    <citation type="journal article" date="2011" name="Stand. Genomic Sci.">
        <title>Complete genome sequence of Oceanithermus profundus type strain (506).</title>
        <authorList>
            <person name="Pati A."/>
            <person name="Zhang X."/>
            <person name="Lapidus A."/>
            <person name="Nolan M."/>
            <person name="Lucas S."/>
            <person name="Del Rio T.G."/>
            <person name="Tice H."/>
            <person name="Cheng J.F."/>
            <person name="Tapia R."/>
            <person name="Han C."/>
            <person name="Goodwin L."/>
            <person name="Pitluck S."/>
            <person name="Liolios K."/>
            <person name="Pagani I."/>
            <person name="Ivanova N."/>
            <person name="Mavromatis K."/>
            <person name="Chen A."/>
            <person name="Palaniappan K."/>
            <person name="Hauser L."/>
            <person name="Jeffries C.D."/>
            <person name="Brambilla E.M."/>
            <person name="Rohl A."/>
            <person name="Mwirichia R."/>
            <person name="Rohde M."/>
            <person name="Tindall B.J."/>
            <person name="Sikorski J."/>
            <person name="Wirth R."/>
            <person name="Goker M."/>
            <person name="Woyke T."/>
            <person name="Detter J.C."/>
            <person name="Bristow J."/>
            <person name="Eisen J.A."/>
            <person name="Markowitz V."/>
            <person name="Hugenholtz P."/>
            <person name="Kyrpides N.C."/>
            <person name="Klenk H.P."/>
            <person name="Land M."/>
        </authorList>
    </citation>
    <scope>NUCLEOTIDE SEQUENCE [LARGE SCALE GENOMIC DNA]</scope>
    <source>
        <strain evidence="2">DSM 14977 / NBRC 100410 / VKM B-2274 / 506</strain>
    </source>
</reference>
<dbReference type="OrthoDB" id="9811597at2"/>
<evidence type="ECO:0000313" key="1">
    <source>
        <dbReference type="EMBL" id="ADR37177.1"/>
    </source>
</evidence>
<evidence type="ECO:0000313" key="2">
    <source>
        <dbReference type="Proteomes" id="UP000008722"/>
    </source>
</evidence>